<dbReference type="Pfam" id="PF01408">
    <property type="entry name" value="GFO_IDH_MocA"/>
    <property type="match status" value="1"/>
</dbReference>
<dbReference type="Proteomes" id="UP000605427">
    <property type="component" value="Unassembled WGS sequence"/>
</dbReference>
<protein>
    <submittedName>
        <fullName evidence="3">Oxidoreductase</fullName>
    </submittedName>
</protein>
<dbReference type="Gene3D" id="3.40.50.720">
    <property type="entry name" value="NAD(P)-binding Rossmann-like Domain"/>
    <property type="match status" value="1"/>
</dbReference>
<organism evidence="3 4">
    <name type="scientific">Saccharibacillus endophyticus</name>
    <dbReference type="NCBI Taxonomy" id="2060666"/>
    <lineage>
        <taxon>Bacteria</taxon>
        <taxon>Bacillati</taxon>
        <taxon>Bacillota</taxon>
        <taxon>Bacilli</taxon>
        <taxon>Bacillales</taxon>
        <taxon>Paenibacillaceae</taxon>
        <taxon>Saccharibacillus</taxon>
    </lineage>
</organism>
<dbReference type="PANTHER" id="PTHR43249">
    <property type="entry name" value="UDP-N-ACETYL-2-AMINO-2-DEOXY-D-GLUCURONATE OXIDASE"/>
    <property type="match status" value="1"/>
</dbReference>
<sequence>MDKLKYALIGAGGNAEKKHIHGYKELHDIEVVAICDVDIDKASAMAARHNVPNVYSDYKEMIQAERPDIVSVVTPNFLHAEITEYALSHGVNVHCEKPLSLHAEEARHIVEARNRSGKQVMIGLNNRFTNEAIYLKKWIDDGNLGHIYSAKAGWVRRSGIPGRGTWFTDKARAGGGVLIDLGAHYIDLALYFMGMPKVSYAAGRIYQNFMQTGTRNRHGYTGIENGIFDVEDAAHGYIALENGASLALDFSWAANIEEERFYVELMGTKGGATLINGTLNLFGEHNGICLDMKPKLKINPFLQLTGEFRHFVDCIKDEKQNLIAPAEHGLYFAEVVDAFYESAETGLPVVLNAGSTEKSIGNEANAFNAGGNV</sequence>
<feature type="domain" description="Gfo/Idh/MocA-like oxidoreductase N-terminal" evidence="1">
    <location>
        <begin position="4"/>
        <end position="123"/>
    </location>
</feature>
<dbReference type="SUPFAM" id="SSF51735">
    <property type="entry name" value="NAD(P)-binding Rossmann-fold domains"/>
    <property type="match status" value="1"/>
</dbReference>
<comment type="caution">
    <text evidence="3">The sequence shown here is derived from an EMBL/GenBank/DDBJ whole genome shotgun (WGS) entry which is preliminary data.</text>
</comment>
<dbReference type="SUPFAM" id="SSF55347">
    <property type="entry name" value="Glyceraldehyde-3-phosphate dehydrogenase-like, C-terminal domain"/>
    <property type="match status" value="1"/>
</dbReference>
<evidence type="ECO:0000259" key="1">
    <source>
        <dbReference type="Pfam" id="PF01408"/>
    </source>
</evidence>
<evidence type="ECO:0000313" key="4">
    <source>
        <dbReference type="Proteomes" id="UP000605427"/>
    </source>
</evidence>
<name>A0ABQ2A5K4_9BACL</name>
<feature type="domain" description="GFO/IDH/MocA-like oxidoreductase" evidence="2">
    <location>
        <begin position="135"/>
        <end position="272"/>
    </location>
</feature>
<dbReference type="Pfam" id="PF22725">
    <property type="entry name" value="GFO_IDH_MocA_C3"/>
    <property type="match status" value="1"/>
</dbReference>
<reference evidence="4" key="1">
    <citation type="journal article" date="2019" name="Int. J. Syst. Evol. Microbiol.">
        <title>The Global Catalogue of Microorganisms (GCM) 10K type strain sequencing project: providing services to taxonomists for standard genome sequencing and annotation.</title>
        <authorList>
            <consortium name="The Broad Institute Genomics Platform"/>
            <consortium name="The Broad Institute Genome Sequencing Center for Infectious Disease"/>
            <person name="Wu L."/>
            <person name="Ma J."/>
        </authorList>
    </citation>
    <scope>NUCLEOTIDE SEQUENCE [LARGE SCALE GENOMIC DNA]</scope>
    <source>
        <strain evidence="4">CCM 8702</strain>
    </source>
</reference>
<dbReference type="Gene3D" id="3.30.360.10">
    <property type="entry name" value="Dihydrodipicolinate Reductase, domain 2"/>
    <property type="match status" value="1"/>
</dbReference>
<proteinExistence type="predicted"/>
<evidence type="ECO:0000313" key="3">
    <source>
        <dbReference type="EMBL" id="GGH84828.1"/>
    </source>
</evidence>
<dbReference type="InterPro" id="IPR055170">
    <property type="entry name" value="GFO_IDH_MocA-like_dom"/>
</dbReference>
<evidence type="ECO:0000259" key="2">
    <source>
        <dbReference type="Pfam" id="PF22725"/>
    </source>
</evidence>
<dbReference type="RefSeq" id="WP_172241562.1">
    <property type="nucleotide sequence ID" value="NZ_BMDD01000005.1"/>
</dbReference>
<keyword evidence="4" id="KW-1185">Reference proteome</keyword>
<dbReference type="InterPro" id="IPR036291">
    <property type="entry name" value="NAD(P)-bd_dom_sf"/>
</dbReference>
<accession>A0ABQ2A5K4</accession>
<dbReference type="InterPro" id="IPR052515">
    <property type="entry name" value="Gfo/Idh/MocA_Oxidoreductase"/>
</dbReference>
<gene>
    <name evidence="3" type="ORF">GCM10007362_40810</name>
</gene>
<dbReference type="PANTHER" id="PTHR43249:SF1">
    <property type="entry name" value="D-GLUCOSIDE 3-DEHYDROGENASE"/>
    <property type="match status" value="1"/>
</dbReference>
<dbReference type="EMBL" id="BMDD01000005">
    <property type="protein sequence ID" value="GGH84828.1"/>
    <property type="molecule type" value="Genomic_DNA"/>
</dbReference>
<dbReference type="InterPro" id="IPR000683">
    <property type="entry name" value="Gfo/Idh/MocA-like_OxRdtase_N"/>
</dbReference>